<reference evidence="4" key="1">
    <citation type="submission" date="2016-01" db="EMBL/GenBank/DDBJ databases">
        <authorList>
            <person name="Mitreva M."/>
            <person name="Pepin K.H."/>
            <person name="Mihindukulasuriya K.A."/>
            <person name="Fulton R."/>
            <person name="Fronick C."/>
            <person name="O'Laughlin M."/>
            <person name="Miner T."/>
            <person name="Herter B."/>
            <person name="Rosa B.A."/>
            <person name="Cordes M."/>
            <person name="Tomlinson C."/>
            <person name="Wollam A."/>
            <person name="Palsikar V.B."/>
            <person name="Mardis E.R."/>
            <person name="Wilson R.K."/>
        </authorList>
    </citation>
    <scope>NUCLEOTIDE SEQUENCE [LARGE SCALE GENOMIC DNA]</scope>
    <source>
        <strain evidence="4">KA00683</strain>
    </source>
</reference>
<dbReference type="Proteomes" id="UP000070224">
    <property type="component" value="Unassembled WGS sequence"/>
</dbReference>
<protein>
    <submittedName>
        <fullName evidence="3">Relaxase/mobilization nuclease domain protein</fullName>
    </submittedName>
</protein>
<dbReference type="PATRIC" id="fig|322095.3.peg.1012"/>
<evidence type="ECO:0000256" key="1">
    <source>
        <dbReference type="SAM" id="MobiDB-lite"/>
    </source>
</evidence>
<dbReference type="STRING" id="322095.HMPREF3185_01025"/>
<evidence type="ECO:0000259" key="2">
    <source>
        <dbReference type="Pfam" id="PF03432"/>
    </source>
</evidence>
<proteinExistence type="predicted"/>
<comment type="caution">
    <text evidence="3">The sequence shown here is derived from an EMBL/GenBank/DDBJ whole genome shotgun (WGS) entry which is preliminary data.</text>
</comment>
<dbReference type="RefSeq" id="WP_060935359.1">
    <property type="nucleotide sequence ID" value="NZ_KQ960443.1"/>
</dbReference>
<dbReference type="EMBL" id="LSDK01000071">
    <property type="protein sequence ID" value="KXB76261.1"/>
    <property type="molecule type" value="Genomic_DNA"/>
</dbReference>
<accession>A0A134B8J2</accession>
<feature type="compositionally biased region" description="Polar residues" evidence="1">
    <location>
        <begin position="154"/>
        <end position="174"/>
    </location>
</feature>
<feature type="region of interest" description="Disordered" evidence="1">
    <location>
        <begin position="152"/>
        <end position="174"/>
    </location>
</feature>
<dbReference type="InterPro" id="IPR005094">
    <property type="entry name" value="Endonuclease_MobA/VirD2"/>
</dbReference>
<dbReference type="Pfam" id="PF03432">
    <property type="entry name" value="Relaxase"/>
    <property type="match status" value="1"/>
</dbReference>
<sequence length="428" mass="48202">MIAKISSSENLAGALGYNFKKVVSGDASVLLAEGLYANPEGGYTMEEVLSDMQAAIPKKCRTKNVVFHCSLNPHPDEKLSDEQLTQIAQEYMQALGYGSQPYIVFKHHDIEREHIHIVSLRVNSAGEKINDKFENRRSKRITDLLERKYRLIPSTPSKEQKTNSPTSQENLTSDNIRSEIVQTLRGILTHYHFCSLGEFKAILGGYQLTVEEVKNTYRGREYNGLVYAPTDEAGNKLCPPLHASKVGRGVGYTALQSKMRQSKQRIKPFLPEIRQRVLAVMRTSPRTEEELLASLEKSGLRCLIRKSEGGRIYGITFIDDNLGIALNGSRLGKGYAANRFEAYFSAPEANRFLDEKLYGHLSSPWEAPKNLAHSIPLLAEESGTAIEAVLDELIGDTPLTTGNDDWKEASWQRKLRRRHQLRLKRRKG</sequence>
<dbReference type="OrthoDB" id="915634at2"/>
<keyword evidence="4" id="KW-1185">Reference proteome</keyword>
<feature type="domain" description="MobA/VirD2-like nuclease" evidence="2">
    <location>
        <begin position="34"/>
        <end position="151"/>
    </location>
</feature>
<gene>
    <name evidence="3" type="ORF">HMPREF3185_01025</name>
</gene>
<name>A0A134B8J2_9PORP</name>
<dbReference type="AlphaFoldDB" id="A0A134B8J2"/>
<evidence type="ECO:0000313" key="4">
    <source>
        <dbReference type="Proteomes" id="UP000070224"/>
    </source>
</evidence>
<organism evidence="3 4">
    <name type="scientific">Porphyromonas somerae</name>
    <dbReference type="NCBI Taxonomy" id="322095"/>
    <lineage>
        <taxon>Bacteria</taxon>
        <taxon>Pseudomonadati</taxon>
        <taxon>Bacteroidota</taxon>
        <taxon>Bacteroidia</taxon>
        <taxon>Bacteroidales</taxon>
        <taxon>Porphyromonadaceae</taxon>
        <taxon>Porphyromonas</taxon>
    </lineage>
</organism>
<evidence type="ECO:0000313" key="3">
    <source>
        <dbReference type="EMBL" id="KXB76261.1"/>
    </source>
</evidence>
<dbReference type="NCBIfam" id="NF041325">
    <property type="entry name" value="Bacteroid_MobB"/>
    <property type="match status" value="1"/>
</dbReference>